<evidence type="ECO:0000256" key="1">
    <source>
        <dbReference type="SAM" id="Phobius"/>
    </source>
</evidence>
<comment type="caution">
    <text evidence="2">The sequence shown here is derived from an EMBL/GenBank/DDBJ whole genome shotgun (WGS) entry which is preliminary data.</text>
</comment>
<keyword evidence="1" id="KW-0472">Membrane</keyword>
<keyword evidence="1" id="KW-0812">Transmembrane</keyword>
<proteinExistence type="predicted"/>
<reference evidence="2" key="1">
    <citation type="submission" date="2019-08" db="EMBL/GenBank/DDBJ databases">
        <authorList>
            <person name="Kucharzyk K."/>
            <person name="Murdoch R.W."/>
            <person name="Higgins S."/>
            <person name="Loffler F."/>
        </authorList>
    </citation>
    <scope>NUCLEOTIDE SEQUENCE</scope>
</reference>
<dbReference type="EMBL" id="VSSQ01047595">
    <property type="protein sequence ID" value="MPN01604.1"/>
    <property type="molecule type" value="Genomic_DNA"/>
</dbReference>
<keyword evidence="1" id="KW-1133">Transmembrane helix</keyword>
<name>A0A645ELQ2_9ZZZZ</name>
<accession>A0A645ELQ2</accession>
<protein>
    <submittedName>
        <fullName evidence="2">Uncharacterized protein</fullName>
    </submittedName>
</protein>
<sequence length="89" mass="9840">MLIIGLRPSAAEYYGKVATFAFYFAMIIIIGFGPEIGAFQNLFVLPEWSVIALVIISVVLTLVAFASYIPDTLRQVSEKVKVKKQGEVK</sequence>
<evidence type="ECO:0000313" key="2">
    <source>
        <dbReference type="EMBL" id="MPN01604.1"/>
    </source>
</evidence>
<feature type="transmembrane region" description="Helical" evidence="1">
    <location>
        <begin position="20"/>
        <end position="42"/>
    </location>
</feature>
<organism evidence="2">
    <name type="scientific">bioreactor metagenome</name>
    <dbReference type="NCBI Taxonomy" id="1076179"/>
    <lineage>
        <taxon>unclassified sequences</taxon>
        <taxon>metagenomes</taxon>
        <taxon>ecological metagenomes</taxon>
    </lineage>
</organism>
<feature type="transmembrane region" description="Helical" evidence="1">
    <location>
        <begin position="48"/>
        <end position="69"/>
    </location>
</feature>
<gene>
    <name evidence="2" type="ORF">SDC9_148814</name>
</gene>
<dbReference type="AlphaFoldDB" id="A0A645ELQ2"/>